<dbReference type="AlphaFoldDB" id="A0A1G9WTX5"/>
<proteinExistence type="predicted"/>
<keyword evidence="6" id="KW-1185">Reference proteome</keyword>
<dbReference type="STRING" id="192904.SAMN04488514_11665"/>
<dbReference type="PANTHER" id="PTHR43280:SF28">
    <property type="entry name" value="HTH-TYPE TRANSCRIPTIONAL ACTIVATOR RHAS"/>
    <property type="match status" value="1"/>
</dbReference>
<evidence type="ECO:0000256" key="1">
    <source>
        <dbReference type="ARBA" id="ARBA00023015"/>
    </source>
</evidence>
<dbReference type="OrthoDB" id="1007602at2"/>
<dbReference type="PANTHER" id="PTHR43280">
    <property type="entry name" value="ARAC-FAMILY TRANSCRIPTIONAL REGULATOR"/>
    <property type="match status" value="1"/>
</dbReference>
<dbReference type="SUPFAM" id="SSF46689">
    <property type="entry name" value="Homeodomain-like"/>
    <property type="match status" value="2"/>
</dbReference>
<name>A0A1G9WTX5_9FLAO</name>
<protein>
    <submittedName>
        <fullName evidence="5">AraC-type DNA-binding protein</fullName>
    </submittedName>
</protein>
<keyword evidence="1" id="KW-0805">Transcription regulation</keyword>
<dbReference type="GO" id="GO:0043565">
    <property type="term" value="F:sequence-specific DNA binding"/>
    <property type="evidence" value="ECO:0007669"/>
    <property type="project" value="InterPro"/>
</dbReference>
<reference evidence="5 6" key="1">
    <citation type="submission" date="2016-10" db="EMBL/GenBank/DDBJ databases">
        <authorList>
            <person name="de Groot N.N."/>
        </authorList>
    </citation>
    <scope>NUCLEOTIDE SEQUENCE [LARGE SCALE GENOMIC DNA]</scope>
    <source>
        <strain evidence="5 6">DSM 19886</strain>
    </source>
</reference>
<feature type="domain" description="HTH araC/xylS-type" evidence="4">
    <location>
        <begin position="187"/>
        <end position="285"/>
    </location>
</feature>
<dbReference type="InterPro" id="IPR018062">
    <property type="entry name" value="HTH_AraC-typ_CS"/>
</dbReference>
<organism evidence="5 6">
    <name type="scientific">Kriegella aquimaris</name>
    <dbReference type="NCBI Taxonomy" id="192904"/>
    <lineage>
        <taxon>Bacteria</taxon>
        <taxon>Pseudomonadati</taxon>
        <taxon>Bacteroidota</taxon>
        <taxon>Flavobacteriia</taxon>
        <taxon>Flavobacteriales</taxon>
        <taxon>Flavobacteriaceae</taxon>
        <taxon>Kriegella</taxon>
    </lineage>
</organism>
<keyword evidence="2 5" id="KW-0238">DNA-binding</keyword>
<dbReference type="GO" id="GO:0003700">
    <property type="term" value="F:DNA-binding transcription factor activity"/>
    <property type="evidence" value="ECO:0007669"/>
    <property type="project" value="InterPro"/>
</dbReference>
<gene>
    <name evidence="5" type="ORF">SAMN04488514_11665</name>
</gene>
<dbReference type="PRINTS" id="PR00032">
    <property type="entry name" value="HTHARAC"/>
</dbReference>
<dbReference type="Gene3D" id="1.10.10.60">
    <property type="entry name" value="Homeodomain-like"/>
    <property type="match status" value="2"/>
</dbReference>
<dbReference type="Proteomes" id="UP000199440">
    <property type="component" value="Unassembled WGS sequence"/>
</dbReference>
<sequence>MNHLLRSLQVSLLNTGYAQLGTDWNFDNVFSPFTRIYYISKGTAKVYHSNQEFLLKKGYLYLIPSYTYSRYKCDVYHEQYYISCFEGMGNGPSIYNLCHFEYEVAAREIDLYYFKRLLELNPGRSLTNNNPQTYDNRPTLERYEQSNDNLTAQDYLETHSILKLLLSRFIRHSKISDKGAQTQREIGDILNYIGENLHLQIDVKQLAAYSHLSIDYFSRMFNEKVGIRPNAYIRSKRVERAQLLLLTTNDSLKQIASKIGFENLSYFSRVFKKHAGKSPGSFRREQLKN</sequence>
<dbReference type="PROSITE" id="PS01124">
    <property type="entry name" value="HTH_ARAC_FAMILY_2"/>
    <property type="match status" value="1"/>
</dbReference>
<dbReference type="RefSeq" id="WP_089894793.1">
    <property type="nucleotide sequence ID" value="NZ_FNGV01000016.1"/>
</dbReference>
<dbReference type="PROSITE" id="PS00041">
    <property type="entry name" value="HTH_ARAC_FAMILY_1"/>
    <property type="match status" value="1"/>
</dbReference>
<evidence type="ECO:0000313" key="5">
    <source>
        <dbReference type="EMBL" id="SDM88044.1"/>
    </source>
</evidence>
<keyword evidence="3" id="KW-0804">Transcription</keyword>
<dbReference type="SMART" id="SM00342">
    <property type="entry name" value="HTH_ARAC"/>
    <property type="match status" value="1"/>
</dbReference>
<dbReference type="EMBL" id="FNGV01000016">
    <property type="protein sequence ID" value="SDM88044.1"/>
    <property type="molecule type" value="Genomic_DNA"/>
</dbReference>
<dbReference type="InterPro" id="IPR009057">
    <property type="entry name" value="Homeodomain-like_sf"/>
</dbReference>
<evidence type="ECO:0000313" key="6">
    <source>
        <dbReference type="Proteomes" id="UP000199440"/>
    </source>
</evidence>
<dbReference type="Pfam" id="PF12833">
    <property type="entry name" value="HTH_18"/>
    <property type="match status" value="1"/>
</dbReference>
<accession>A0A1G9WTX5</accession>
<evidence type="ECO:0000256" key="2">
    <source>
        <dbReference type="ARBA" id="ARBA00023125"/>
    </source>
</evidence>
<evidence type="ECO:0000256" key="3">
    <source>
        <dbReference type="ARBA" id="ARBA00023163"/>
    </source>
</evidence>
<evidence type="ECO:0000259" key="4">
    <source>
        <dbReference type="PROSITE" id="PS01124"/>
    </source>
</evidence>
<dbReference type="InterPro" id="IPR020449">
    <property type="entry name" value="Tscrpt_reg_AraC-type_HTH"/>
</dbReference>
<dbReference type="InterPro" id="IPR018060">
    <property type="entry name" value="HTH_AraC"/>
</dbReference>